<dbReference type="PANTHER" id="PTHR47245:SF2">
    <property type="entry name" value="PEPTIDYL-PROLYL CIS-TRANS ISOMERASE HP_0175-RELATED"/>
    <property type="match status" value="1"/>
</dbReference>
<keyword evidence="2" id="KW-0689">Ribosomal protein</keyword>
<evidence type="ECO:0000256" key="1">
    <source>
        <dbReference type="SAM" id="SignalP"/>
    </source>
</evidence>
<evidence type="ECO:0000313" key="2">
    <source>
        <dbReference type="EMBL" id="MBB5218568.1"/>
    </source>
</evidence>
<dbReference type="Gene3D" id="3.10.50.40">
    <property type="match status" value="1"/>
</dbReference>
<dbReference type="Pfam" id="PF13624">
    <property type="entry name" value="SurA_N_3"/>
    <property type="match status" value="1"/>
</dbReference>
<organism evidence="2 3">
    <name type="scientific">Treponema rectale</name>
    <dbReference type="NCBI Taxonomy" id="744512"/>
    <lineage>
        <taxon>Bacteria</taxon>
        <taxon>Pseudomonadati</taxon>
        <taxon>Spirochaetota</taxon>
        <taxon>Spirochaetia</taxon>
        <taxon>Spirochaetales</taxon>
        <taxon>Treponemataceae</taxon>
        <taxon>Treponema</taxon>
    </lineage>
</organism>
<proteinExistence type="predicted"/>
<comment type="caution">
    <text evidence="2">The sequence shown here is derived from an EMBL/GenBank/DDBJ whole genome shotgun (WGS) entry which is preliminary data.</text>
</comment>
<dbReference type="RefSeq" id="WP_184652017.1">
    <property type="nucleotide sequence ID" value="NZ_JACHFR010000002.1"/>
</dbReference>
<dbReference type="SUPFAM" id="SSF109998">
    <property type="entry name" value="Triger factor/SurA peptide-binding domain-like"/>
    <property type="match status" value="1"/>
</dbReference>
<dbReference type="Gene3D" id="1.10.4030.10">
    <property type="entry name" value="Porin chaperone SurA, peptide-binding domain"/>
    <property type="match status" value="1"/>
</dbReference>
<keyword evidence="1" id="KW-0732">Signal</keyword>
<dbReference type="InterPro" id="IPR027304">
    <property type="entry name" value="Trigger_fact/SurA_dom_sf"/>
</dbReference>
<dbReference type="InterPro" id="IPR050245">
    <property type="entry name" value="PrsA_foldase"/>
</dbReference>
<dbReference type="AlphaFoldDB" id="A0A840SEG7"/>
<keyword evidence="3" id="KW-1185">Reference proteome</keyword>
<accession>A0A840SEG7</accession>
<sequence length="363" mass="41035">MKRFALGLAFIFGMAVSAFAQNDLQPLAVVKLSKPETITVKTLKARVNFVLKQYEPYGMTELSLEQKKEVLENLITEKLINQAAAKDGLSITDSQVNEQFLKTFSQQLGQNVTEAQLNDLIKQRTGKSLDEYLKENSGMNTAEYKAYLKNQIIAQQYVLKQKHDAIAGVQASDEEIRKAYEMNKATFVWNDMVRLFLVMVPKDSDAANAKKTAMDLRASYEKKPATAANDIKNSEKNGTAYRAGDIIVQKTSQQAQQLGWNYDKILELFGKETGYLSEITETDRDFQFYAVLKKYDAKMLGISDVVQPESNVTVYEYIKENLTSQKQNQYFSQAAKDVGKELDTAANVERKKTGEALDKLLDW</sequence>
<feature type="signal peptide" evidence="1">
    <location>
        <begin position="1"/>
        <end position="20"/>
    </location>
</feature>
<name>A0A840SEG7_9SPIR</name>
<feature type="chain" id="PRO_5032837468" evidence="1">
    <location>
        <begin position="21"/>
        <end position="363"/>
    </location>
</feature>
<protein>
    <submittedName>
        <fullName evidence="2">Ribosomal protein L12E/L44/L45/RPP1/RPP2</fullName>
    </submittedName>
</protein>
<gene>
    <name evidence="2" type="ORF">HNP77_000937</name>
</gene>
<dbReference type="InterPro" id="IPR046357">
    <property type="entry name" value="PPIase_dom_sf"/>
</dbReference>
<dbReference type="PANTHER" id="PTHR47245">
    <property type="entry name" value="PEPTIDYLPROLYL ISOMERASE"/>
    <property type="match status" value="1"/>
</dbReference>
<dbReference type="GO" id="GO:0003755">
    <property type="term" value="F:peptidyl-prolyl cis-trans isomerase activity"/>
    <property type="evidence" value="ECO:0007669"/>
    <property type="project" value="InterPro"/>
</dbReference>
<evidence type="ECO:0000313" key="3">
    <source>
        <dbReference type="Proteomes" id="UP000578697"/>
    </source>
</evidence>
<dbReference type="EMBL" id="JACHFR010000002">
    <property type="protein sequence ID" value="MBB5218568.1"/>
    <property type="molecule type" value="Genomic_DNA"/>
</dbReference>
<dbReference type="Proteomes" id="UP000578697">
    <property type="component" value="Unassembled WGS sequence"/>
</dbReference>
<keyword evidence="2" id="KW-0687">Ribonucleoprotein</keyword>
<reference evidence="2 3" key="1">
    <citation type="submission" date="2020-08" db="EMBL/GenBank/DDBJ databases">
        <title>Genomic Encyclopedia of Type Strains, Phase IV (KMG-IV): sequencing the most valuable type-strain genomes for metagenomic binning, comparative biology and taxonomic classification.</title>
        <authorList>
            <person name="Goeker M."/>
        </authorList>
    </citation>
    <scope>NUCLEOTIDE SEQUENCE [LARGE SCALE GENOMIC DNA]</scope>
    <source>
        <strain evidence="2 3">DSM 103679</strain>
    </source>
</reference>
<dbReference type="GO" id="GO:0005840">
    <property type="term" value="C:ribosome"/>
    <property type="evidence" value="ECO:0007669"/>
    <property type="project" value="UniProtKB-KW"/>
</dbReference>